<dbReference type="EMBL" id="AFMD02000574">
    <property type="protein sequence ID" value="EMG19023.1"/>
    <property type="molecule type" value="Genomic_DNA"/>
</dbReference>
<gene>
    <name evidence="1" type="ORF">LEP1GSC150_3121</name>
</gene>
<evidence type="ECO:0000313" key="2">
    <source>
        <dbReference type="Proteomes" id="UP000011778"/>
    </source>
</evidence>
<name>M3ICI2_LEPIT</name>
<organism evidence="1 2">
    <name type="scientific">Leptospira interrogans serovar Copenhageni str. LT2050</name>
    <dbReference type="NCBI Taxonomy" id="1001598"/>
    <lineage>
        <taxon>Bacteria</taxon>
        <taxon>Pseudomonadati</taxon>
        <taxon>Spirochaetota</taxon>
        <taxon>Spirochaetia</taxon>
        <taxon>Leptospirales</taxon>
        <taxon>Leptospiraceae</taxon>
        <taxon>Leptospira</taxon>
    </lineage>
</organism>
<evidence type="ECO:0000313" key="1">
    <source>
        <dbReference type="EMBL" id="EMG19023.1"/>
    </source>
</evidence>
<comment type="caution">
    <text evidence="1">The sequence shown here is derived from an EMBL/GenBank/DDBJ whole genome shotgun (WGS) entry which is preliminary data.</text>
</comment>
<dbReference type="AlphaFoldDB" id="M3ICI2"/>
<dbReference type="Proteomes" id="UP000011778">
    <property type="component" value="Unassembled WGS sequence"/>
</dbReference>
<reference evidence="1 2" key="1">
    <citation type="submission" date="2013-02" db="EMBL/GenBank/DDBJ databases">
        <authorList>
            <person name="Harkins D.M."/>
            <person name="Durkin A.S."/>
            <person name="Brinkac L.M."/>
            <person name="Haft D.H."/>
            <person name="Selengut J.D."/>
            <person name="Sanka R."/>
            <person name="DePew J."/>
            <person name="Purushe J."/>
            <person name="Tulsiani S.M."/>
            <person name="Graham G.C."/>
            <person name="Burns M.-A."/>
            <person name="Dohnt M.F."/>
            <person name="Smythe L.D."/>
            <person name="McKay D.B."/>
            <person name="Craig S.B."/>
            <person name="Vinetz J.M."/>
            <person name="Sutton G.G."/>
            <person name="Nierman W.C."/>
            <person name="Fouts D.E."/>
        </authorList>
    </citation>
    <scope>NUCLEOTIDE SEQUENCE [LARGE SCALE GENOMIC DNA]</scope>
    <source>
        <strain evidence="1 2">LT2050</strain>
    </source>
</reference>
<protein>
    <submittedName>
        <fullName evidence="1">Uncharacterized protein</fullName>
    </submittedName>
</protein>
<sequence length="47" mass="5728">MNCGNSHEFGILRKTLKLWELPRIWDFTVTFELWELPNGFRDFTVRL</sequence>
<proteinExistence type="predicted"/>
<accession>M3ICI2</accession>